<dbReference type="NCBIfam" id="TIGR03023">
    <property type="entry name" value="WcaJ_sugtrans"/>
    <property type="match status" value="1"/>
</dbReference>
<feature type="transmembrane region" description="Helical" evidence="7">
    <location>
        <begin position="273"/>
        <end position="295"/>
    </location>
</feature>
<dbReference type="InterPro" id="IPR017473">
    <property type="entry name" value="Undecaprenyl-P_gluc_Ptfrase"/>
</dbReference>
<comment type="caution">
    <text evidence="9">The sequence shown here is derived from an EMBL/GenBank/DDBJ whole genome shotgun (WGS) entry which is preliminary data.</text>
</comment>
<proteinExistence type="inferred from homology"/>
<comment type="subcellular location">
    <subcellularLocation>
        <location evidence="1">Membrane</location>
        <topology evidence="1">Multi-pass membrane protein</topology>
    </subcellularLocation>
</comment>
<keyword evidence="4 7" id="KW-0812">Transmembrane</keyword>
<evidence type="ECO:0000256" key="4">
    <source>
        <dbReference type="ARBA" id="ARBA00022692"/>
    </source>
</evidence>
<dbReference type="InterPro" id="IPR017475">
    <property type="entry name" value="EPS_sugar_tfrase"/>
</dbReference>
<dbReference type="RefSeq" id="WP_044224085.1">
    <property type="nucleotide sequence ID" value="NZ_JRYR02000001.1"/>
</dbReference>
<organism evidence="9 10">
    <name type="scientific">Flammeovirga pacifica</name>
    <dbReference type="NCBI Taxonomy" id="915059"/>
    <lineage>
        <taxon>Bacteria</taxon>
        <taxon>Pseudomonadati</taxon>
        <taxon>Bacteroidota</taxon>
        <taxon>Cytophagia</taxon>
        <taxon>Cytophagales</taxon>
        <taxon>Flammeovirgaceae</taxon>
        <taxon>Flammeovirga</taxon>
    </lineage>
</organism>
<evidence type="ECO:0000256" key="7">
    <source>
        <dbReference type="SAM" id="Phobius"/>
    </source>
</evidence>
<dbReference type="PANTHER" id="PTHR30576">
    <property type="entry name" value="COLANIC BIOSYNTHESIS UDP-GLUCOSE LIPID CARRIER TRANSFERASE"/>
    <property type="match status" value="1"/>
</dbReference>
<accession>A0A1S1Z162</accession>
<dbReference type="InterPro" id="IPR003362">
    <property type="entry name" value="Bact_transf"/>
</dbReference>
<dbReference type="PANTHER" id="PTHR30576:SF0">
    <property type="entry name" value="UNDECAPRENYL-PHOSPHATE N-ACETYLGALACTOSAMINYL 1-PHOSPHATE TRANSFERASE-RELATED"/>
    <property type="match status" value="1"/>
</dbReference>
<dbReference type="STRING" id="915059.NH26_11975"/>
<keyword evidence="5 7" id="KW-1133">Transmembrane helix</keyword>
<keyword evidence="6 7" id="KW-0472">Membrane</keyword>
<dbReference type="GO" id="GO:0016780">
    <property type="term" value="F:phosphotransferase activity, for other substituted phosphate groups"/>
    <property type="evidence" value="ECO:0007669"/>
    <property type="project" value="TreeGrafter"/>
</dbReference>
<keyword evidence="3" id="KW-0808">Transferase</keyword>
<protein>
    <submittedName>
        <fullName evidence="9">Undecaprenyl-phosphate glucose phosphotransferase</fullName>
    </submittedName>
</protein>
<evidence type="ECO:0000256" key="1">
    <source>
        <dbReference type="ARBA" id="ARBA00004141"/>
    </source>
</evidence>
<dbReference type="Pfam" id="PF13727">
    <property type="entry name" value="CoA_binding_3"/>
    <property type="match status" value="1"/>
</dbReference>
<dbReference type="Proteomes" id="UP000179797">
    <property type="component" value="Unassembled WGS sequence"/>
</dbReference>
<evidence type="ECO:0000256" key="6">
    <source>
        <dbReference type="ARBA" id="ARBA00023136"/>
    </source>
</evidence>
<evidence type="ECO:0000256" key="3">
    <source>
        <dbReference type="ARBA" id="ARBA00022679"/>
    </source>
</evidence>
<keyword evidence="10" id="KW-1185">Reference proteome</keyword>
<dbReference type="EMBL" id="JRYR02000001">
    <property type="protein sequence ID" value="OHX67009.1"/>
    <property type="molecule type" value="Genomic_DNA"/>
</dbReference>
<dbReference type="OrthoDB" id="9774190at2"/>
<evidence type="ECO:0000259" key="8">
    <source>
        <dbReference type="Pfam" id="PF02397"/>
    </source>
</evidence>
<dbReference type="AlphaFoldDB" id="A0A1S1Z162"/>
<feature type="transmembrane region" description="Helical" evidence="7">
    <location>
        <begin position="44"/>
        <end position="62"/>
    </location>
</feature>
<feature type="transmembrane region" description="Helical" evidence="7">
    <location>
        <begin position="107"/>
        <end position="130"/>
    </location>
</feature>
<feature type="transmembrane region" description="Helical" evidence="7">
    <location>
        <begin position="12"/>
        <end position="32"/>
    </location>
</feature>
<feature type="transmembrane region" description="Helical" evidence="7">
    <location>
        <begin position="83"/>
        <end position="101"/>
    </location>
</feature>
<evidence type="ECO:0000256" key="2">
    <source>
        <dbReference type="ARBA" id="ARBA00006464"/>
    </source>
</evidence>
<evidence type="ECO:0000256" key="5">
    <source>
        <dbReference type="ARBA" id="ARBA00022989"/>
    </source>
</evidence>
<dbReference type="Pfam" id="PF02397">
    <property type="entry name" value="Bac_transf"/>
    <property type="match status" value="1"/>
</dbReference>
<evidence type="ECO:0000313" key="9">
    <source>
        <dbReference type="EMBL" id="OHX67009.1"/>
    </source>
</evidence>
<reference evidence="9 10" key="1">
    <citation type="journal article" date="2012" name="Int. J. Syst. Evol. Microbiol.">
        <title>Flammeovirga pacifica sp. nov., isolated from deep-sea sediment.</title>
        <authorList>
            <person name="Xu H."/>
            <person name="Fu Y."/>
            <person name="Yang N."/>
            <person name="Ding Z."/>
            <person name="Lai Q."/>
            <person name="Zeng R."/>
        </authorList>
    </citation>
    <scope>NUCLEOTIDE SEQUENCE [LARGE SCALE GENOMIC DNA]</scope>
    <source>
        <strain evidence="10">DSM 24597 / LMG 26175 / WPAGA1</strain>
    </source>
</reference>
<dbReference type="GO" id="GO:0016020">
    <property type="term" value="C:membrane"/>
    <property type="evidence" value="ECO:0007669"/>
    <property type="project" value="UniProtKB-SubCell"/>
</dbReference>
<dbReference type="NCBIfam" id="TIGR03025">
    <property type="entry name" value="EPS_sugtrans"/>
    <property type="match status" value="1"/>
</dbReference>
<dbReference type="Gene3D" id="3.40.50.720">
    <property type="entry name" value="NAD(P)-binding Rossmann-like Domain"/>
    <property type="match status" value="1"/>
</dbReference>
<sequence length="460" mass="53633">MTGKSKYLQPFNFLADILLFNLAFISAVWLKFNRLEPPLEQEAYTMLWIFSNLAWVIIAISIKPHRYHRTERVSKVLRSYAYSIVWHGMAISTFVVGIKFGRVSREFLLNLYLIWTPLLFATKIIGIYLMRMYRRQGFSYKNVVVLGYGPLAIELRKFFRVHPEFGFRFLGFFDDTSEEMYVEGQLKDFKAFAIDRDVNEVYCCIPYINYELIRDLIDWGESHMIKVKLITDFRGFASKGITLDRYDEIPVLDVSPVPLDDQQNQLIKRGFDVVFSFTVILLMMSWLTPLMALIIKLESKGPVFFKQKRTGKDGRSFWCYKFRSMAVNTESDATQATKGDMRVTKVGAFIRKTSVDELPQFFNVFLGSMSVVGPRPHMLRHTEEYSQKVEKFMARHLVKPGITGLAQARGYRGETENDPYAMKGRVKLDRFYVNNWSMWFDVQIILDTVMGIVKGDEKAY</sequence>
<comment type="similarity">
    <text evidence="2">Belongs to the bacterial sugar transferase family.</text>
</comment>
<gene>
    <name evidence="9" type="ORF">NH26_11975</name>
</gene>
<evidence type="ECO:0000313" key="10">
    <source>
        <dbReference type="Proteomes" id="UP000179797"/>
    </source>
</evidence>
<feature type="domain" description="Bacterial sugar transferase" evidence="8">
    <location>
        <begin position="268"/>
        <end position="453"/>
    </location>
</feature>
<name>A0A1S1Z162_FLAPC</name>